<dbReference type="RefSeq" id="WP_345294072.1">
    <property type="nucleotide sequence ID" value="NZ_BAABJY010000001.1"/>
</dbReference>
<dbReference type="NCBIfam" id="TIGR02447">
    <property type="entry name" value="yiiD_Cterm"/>
    <property type="match status" value="1"/>
</dbReference>
<dbReference type="InterPro" id="IPR029069">
    <property type="entry name" value="HotDog_dom_sf"/>
</dbReference>
<protein>
    <submittedName>
        <fullName evidence="2">YiiD C-terminal domain-containing protein</fullName>
    </submittedName>
</protein>
<dbReference type="Pfam" id="PF09500">
    <property type="entry name" value="YiiD_C"/>
    <property type="match status" value="1"/>
</dbReference>
<dbReference type="SUPFAM" id="SSF54637">
    <property type="entry name" value="Thioesterase/thiol ester dehydrase-isomerase"/>
    <property type="match status" value="1"/>
</dbReference>
<dbReference type="Proteomes" id="UP001501323">
    <property type="component" value="Unassembled WGS sequence"/>
</dbReference>
<dbReference type="EMBL" id="BAABJY010000001">
    <property type="protein sequence ID" value="GAA4857576.1"/>
    <property type="molecule type" value="Genomic_DNA"/>
</dbReference>
<keyword evidence="3" id="KW-1185">Reference proteome</keyword>
<evidence type="ECO:0000259" key="1">
    <source>
        <dbReference type="Pfam" id="PF09500"/>
    </source>
</evidence>
<comment type="caution">
    <text evidence="2">The sequence shown here is derived from an EMBL/GenBank/DDBJ whole genome shotgun (WGS) entry which is preliminary data.</text>
</comment>
<dbReference type="Gene3D" id="3.10.129.10">
    <property type="entry name" value="Hotdog Thioesterase"/>
    <property type="match status" value="1"/>
</dbReference>
<name>A0ABP9DYA6_9GAMM</name>
<reference evidence="3" key="1">
    <citation type="journal article" date="2019" name="Int. J. Syst. Evol. Microbiol.">
        <title>The Global Catalogue of Microorganisms (GCM) 10K type strain sequencing project: providing services to taxonomists for standard genome sequencing and annotation.</title>
        <authorList>
            <consortium name="The Broad Institute Genomics Platform"/>
            <consortium name="The Broad Institute Genome Sequencing Center for Infectious Disease"/>
            <person name="Wu L."/>
            <person name="Ma J."/>
        </authorList>
    </citation>
    <scope>NUCLEOTIDE SEQUENCE [LARGE SCALE GENOMIC DNA]</scope>
    <source>
        <strain evidence="3">JCM 18392</strain>
    </source>
</reference>
<proteinExistence type="predicted"/>
<gene>
    <name evidence="2" type="ORF">GCM10023332_06680</name>
</gene>
<organism evidence="2 3">
    <name type="scientific">Luteimonas vadosa</name>
    <dbReference type="NCBI Taxonomy" id="1165507"/>
    <lineage>
        <taxon>Bacteria</taxon>
        <taxon>Pseudomonadati</taxon>
        <taxon>Pseudomonadota</taxon>
        <taxon>Gammaproteobacteria</taxon>
        <taxon>Lysobacterales</taxon>
        <taxon>Lysobacteraceae</taxon>
        <taxon>Luteimonas</taxon>
    </lineage>
</organism>
<accession>A0ABP9DYA6</accession>
<evidence type="ECO:0000313" key="3">
    <source>
        <dbReference type="Proteomes" id="UP001501323"/>
    </source>
</evidence>
<feature type="domain" description="Thioesterase putative" evidence="1">
    <location>
        <begin position="16"/>
        <end position="149"/>
    </location>
</feature>
<evidence type="ECO:0000313" key="2">
    <source>
        <dbReference type="EMBL" id="GAA4857576.1"/>
    </source>
</evidence>
<dbReference type="InterPro" id="IPR012660">
    <property type="entry name" value="YiiD_C"/>
</dbReference>
<sequence>MSPSGIARYINGYLQAMPPVAAMDLRFGGYEDGVLTLEAPLATHVNDKGCAFGGSLVSMMTLAGWGVVMLRLQEAGIAADVFVADSEVKYLAPLFDDLVADARVADDADWDGFVSRLRERGRASLPLLAGVRLPAGGVAAECRSRYVAVAKG</sequence>